<protein>
    <submittedName>
        <fullName evidence="1">DNA packaging protein</fullName>
    </submittedName>
</protein>
<dbReference type="InterPro" id="IPR032066">
    <property type="entry name" value="GP3_package"/>
</dbReference>
<evidence type="ECO:0000313" key="1">
    <source>
        <dbReference type="EMBL" id="XCD04243.1"/>
    </source>
</evidence>
<dbReference type="EMBL" id="PP511443">
    <property type="protein sequence ID" value="XCD04243.1"/>
    <property type="molecule type" value="Genomic_DNA"/>
</dbReference>
<dbReference type="Pfam" id="PF16677">
    <property type="entry name" value="GP3_package"/>
    <property type="match status" value="1"/>
</dbReference>
<proteinExistence type="predicted"/>
<accession>A0AAU8AYM7</accession>
<dbReference type="Gene3D" id="1.10.132.80">
    <property type="match status" value="1"/>
</dbReference>
<sequence length="147" mass="16911">MGTAGRPRKIKSAAEMERLWDEYKAYCDNQSVLTHEFSAARAEFVSKELKKKITYTIEGFCVFLKLSRTAFYDYYASDSRFADLVTRIREECEMDARGKFETGQIPSQLSGLWMSRYGYGVNNNVKVDAEELVNDWISGVMEHGDED</sequence>
<name>A0AAU8AYM7_9CAUD</name>
<reference evidence="1" key="1">
    <citation type="submission" date="2024-03" db="EMBL/GenBank/DDBJ databases">
        <title>Diverse circular DNA viruses in blood, oral, and fecal samples of captive lemurs.</title>
        <authorList>
            <person name="Paietta E.N."/>
            <person name="Kraberger S."/>
            <person name="Lund M.C."/>
            <person name="Custer J.M."/>
            <person name="Vargas K.M."/>
            <person name="Ehmke E.E."/>
            <person name="Yoder A.D."/>
            <person name="Varsani A."/>
        </authorList>
    </citation>
    <scope>NUCLEOTIDE SEQUENCE</scope>
    <source>
        <strain evidence="1">Duke_22FF_208</strain>
    </source>
</reference>
<organism evidence="1">
    <name type="scientific">Dulem virus 37</name>
    <dbReference type="NCBI Taxonomy" id="3145755"/>
    <lineage>
        <taxon>Viruses</taxon>
        <taxon>Duplodnaviria</taxon>
        <taxon>Heunggongvirae</taxon>
        <taxon>Uroviricota</taxon>
        <taxon>Caudoviricetes</taxon>
    </lineage>
</organism>